<gene>
    <name evidence="2" type="ORF">I6J21_12410</name>
</gene>
<keyword evidence="1" id="KW-1133">Transmembrane helix</keyword>
<proteinExistence type="predicted"/>
<feature type="transmembrane region" description="Helical" evidence="1">
    <location>
        <begin position="12"/>
        <end position="29"/>
    </location>
</feature>
<keyword evidence="1" id="KW-0812">Transmembrane</keyword>
<evidence type="ECO:0008006" key="4">
    <source>
        <dbReference type="Google" id="ProtNLM"/>
    </source>
</evidence>
<reference evidence="2" key="1">
    <citation type="submission" date="2021-02" db="EMBL/GenBank/DDBJ databases">
        <title>FDA dAtabase for Regulatory Grade micrObial Sequences (FDA-ARGOS): Supporting development and validation of Infectious Disease Dx tests.</title>
        <authorList>
            <person name="Sproer C."/>
            <person name="Gronow S."/>
            <person name="Severitt S."/>
            <person name="Schroder I."/>
            <person name="Tallon L."/>
            <person name="Sadzewicz L."/>
            <person name="Zhao X."/>
            <person name="Boylan J."/>
            <person name="Ott S."/>
            <person name="Bowen H."/>
            <person name="Vavikolanu K."/>
            <person name="Mehta A."/>
            <person name="Aluvathingal J."/>
            <person name="Nadendla S."/>
            <person name="Lowell S."/>
            <person name="Myers T."/>
            <person name="Yan Y."/>
            <person name="Sichtig H."/>
        </authorList>
    </citation>
    <scope>NUCLEOTIDE SEQUENCE</scope>
    <source>
        <strain evidence="2">FDAARGOS_1191</strain>
    </source>
</reference>
<evidence type="ECO:0000313" key="2">
    <source>
        <dbReference type="EMBL" id="QRP70520.1"/>
    </source>
</evidence>
<feature type="transmembrane region" description="Helical" evidence="1">
    <location>
        <begin position="60"/>
        <end position="77"/>
    </location>
</feature>
<evidence type="ECO:0000256" key="1">
    <source>
        <dbReference type="SAM" id="Phobius"/>
    </source>
</evidence>
<sequence length="108" mass="11356">MFPTIDTPLKKVGLACVVLGVAGFLLMVLDSGVTWYSVVLLALLLFNGSLAVFPDFPITVCAIFAIFLGGLVLIIGIPAGVSWIFLTGAALSMVWGGYAVHEERKIGA</sequence>
<evidence type="ECO:0000313" key="3">
    <source>
        <dbReference type="Proteomes" id="UP000617681"/>
    </source>
</evidence>
<dbReference type="RefSeq" id="WP_005388138.1">
    <property type="nucleotide sequence ID" value="NZ_CP068162.1"/>
</dbReference>
<keyword evidence="1" id="KW-0472">Membrane</keyword>
<organism evidence="2 3">
    <name type="scientific">Corynebacterium glucuronolyticum</name>
    <dbReference type="NCBI Taxonomy" id="39791"/>
    <lineage>
        <taxon>Bacteria</taxon>
        <taxon>Bacillati</taxon>
        <taxon>Actinomycetota</taxon>
        <taxon>Actinomycetes</taxon>
        <taxon>Mycobacteriales</taxon>
        <taxon>Corynebacteriaceae</taxon>
        <taxon>Corynebacterium</taxon>
    </lineage>
</organism>
<feature type="transmembrane region" description="Helical" evidence="1">
    <location>
        <begin position="35"/>
        <end position="53"/>
    </location>
</feature>
<protein>
    <recommendedName>
        <fullName evidence="4">SPW repeat-containing protein</fullName>
    </recommendedName>
</protein>
<name>A0AAX1L8C8_9CORY</name>
<dbReference type="AlphaFoldDB" id="A0AAX1L8C8"/>
<dbReference type="EMBL" id="CP069534">
    <property type="protein sequence ID" value="QRP70520.1"/>
    <property type="molecule type" value="Genomic_DNA"/>
</dbReference>
<dbReference type="Proteomes" id="UP000617681">
    <property type="component" value="Chromosome"/>
</dbReference>
<accession>A0AAX1L8C8</accession>